<feature type="region of interest" description="Disordered" evidence="1">
    <location>
        <begin position="285"/>
        <end position="307"/>
    </location>
</feature>
<feature type="region of interest" description="Disordered" evidence="1">
    <location>
        <begin position="93"/>
        <end position="144"/>
    </location>
</feature>
<feature type="compositionally biased region" description="Basic residues" evidence="1">
    <location>
        <begin position="450"/>
        <end position="459"/>
    </location>
</feature>
<protein>
    <submittedName>
        <fullName evidence="2">Uncharacterized protein</fullName>
    </submittedName>
</protein>
<dbReference type="Proteomes" id="UP001321760">
    <property type="component" value="Unassembled WGS sequence"/>
</dbReference>
<name>A0AAV9GZ90_9PEZI</name>
<reference evidence="2" key="2">
    <citation type="submission" date="2023-05" db="EMBL/GenBank/DDBJ databases">
        <authorList>
            <consortium name="Lawrence Berkeley National Laboratory"/>
            <person name="Steindorff A."/>
            <person name="Hensen N."/>
            <person name="Bonometti L."/>
            <person name="Westerberg I."/>
            <person name="Brannstrom I.O."/>
            <person name="Guillou S."/>
            <person name="Cros-Aarteil S."/>
            <person name="Calhoun S."/>
            <person name="Haridas S."/>
            <person name="Kuo A."/>
            <person name="Mondo S."/>
            <person name="Pangilinan J."/>
            <person name="Riley R."/>
            <person name="Labutti K."/>
            <person name="Andreopoulos B."/>
            <person name="Lipzen A."/>
            <person name="Chen C."/>
            <person name="Yanf M."/>
            <person name="Daum C."/>
            <person name="Ng V."/>
            <person name="Clum A."/>
            <person name="Ohm R."/>
            <person name="Martin F."/>
            <person name="Silar P."/>
            <person name="Natvig D."/>
            <person name="Lalanne C."/>
            <person name="Gautier V."/>
            <person name="Ament-Velasquez S.L."/>
            <person name="Kruys A."/>
            <person name="Hutchinson M.I."/>
            <person name="Powell A.J."/>
            <person name="Barry K."/>
            <person name="Miller A.N."/>
            <person name="Grigoriev I.V."/>
            <person name="Debuchy R."/>
            <person name="Gladieux P."/>
            <person name="Thoren M.H."/>
            <person name="Johannesson H."/>
        </authorList>
    </citation>
    <scope>NUCLEOTIDE SEQUENCE</scope>
    <source>
        <strain evidence="2">PSN243</strain>
    </source>
</reference>
<organism evidence="2 3">
    <name type="scientific">Podospora aff. communis PSN243</name>
    <dbReference type="NCBI Taxonomy" id="3040156"/>
    <lineage>
        <taxon>Eukaryota</taxon>
        <taxon>Fungi</taxon>
        <taxon>Dikarya</taxon>
        <taxon>Ascomycota</taxon>
        <taxon>Pezizomycotina</taxon>
        <taxon>Sordariomycetes</taxon>
        <taxon>Sordariomycetidae</taxon>
        <taxon>Sordariales</taxon>
        <taxon>Podosporaceae</taxon>
        <taxon>Podospora</taxon>
    </lineage>
</organism>
<dbReference type="EMBL" id="MU865920">
    <property type="protein sequence ID" value="KAK4453557.1"/>
    <property type="molecule type" value="Genomic_DNA"/>
</dbReference>
<dbReference type="AlphaFoldDB" id="A0AAV9GZ90"/>
<sequence>MREETDVLCDEHHPSGFFWWEIPTTVCRAAIRFMRRVLAGACCVGFRFADPDAHACLALSLVAPHPAIQPLPESNRNPLPPSPVRCYPPALPRGCAASSSDHTPAPSERQRPLPPLPAWKKQSRSHSRNTREVPSAGETRNSLQRSQHFPGCRIHFESIGPFVSATLAPFLLSFLAFYPTFNSNSTFVLPRAPVCPTKKNPTKPSLSRSHRALQLGCTWIVSAPAWRRPQRLEGGDLAEAAAAGEARTQAFPVVARSPALQLELHSTPQRTLKAQLGHRHCKRLRNKTSETETRRKRPANDAAVGGRGSFSAARSAYHCWLGHRSLTPRRPATLTPTRRIPRSPTPAEVALSRRHASLASLTDSLPASSRCVFAAHWLHWSRARAGQLIRFSQRHSARRSSNCSPLTCCSRRRDARPVVLILRDLEWVCDLSIASSASPDLQALLDKSRARPLPHRTPRRQPPQGHIGTSSPPHPRPPAAAAIARLDVCGVDFSHRGTSDVEEKKERRR</sequence>
<proteinExistence type="predicted"/>
<evidence type="ECO:0000313" key="3">
    <source>
        <dbReference type="Proteomes" id="UP001321760"/>
    </source>
</evidence>
<gene>
    <name evidence="2" type="ORF">QBC34DRAFT_209785</name>
</gene>
<evidence type="ECO:0000256" key="1">
    <source>
        <dbReference type="SAM" id="MobiDB-lite"/>
    </source>
</evidence>
<comment type="caution">
    <text evidence="2">The sequence shown here is derived from an EMBL/GenBank/DDBJ whole genome shotgun (WGS) entry which is preliminary data.</text>
</comment>
<accession>A0AAV9GZ90</accession>
<evidence type="ECO:0000313" key="2">
    <source>
        <dbReference type="EMBL" id="KAK4453557.1"/>
    </source>
</evidence>
<reference evidence="2" key="1">
    <citation type="journal article" date="2023" name="Mol. Phylogenet. Evol.">
        <title>Genome-scale phylogeny and comparative genomics of the fungal order Sordariales.</title>
        <authorList>
            <person name="Hensen N."/>
            <person name="Bonometti L."/>
            <person name="Westerberg I."/>
            <person name="Brannstrom I.O."/>
            <person name="Guillou S."/>
            <person name="Cros-Aarteil S."/>
            <person name="Calhoun S."/>
            <person name="Haridas S."/>
            <person name="Kuo A."/>
            <person name="Mondo S."/>
            <person name="Pangilinan J."/>
            <person name="Riley R."/>
            <person name="LaButti K."/>
            <person name="Andreopoulos B."/>
            <person name="Lipzen A."/>
            <person name="Chen C."/>
            <person name="Yan M."/>
            <person name="Daum C."/>
            <person name="Ng V."/>
            <person name="Clum A."/>
            <person name="Steindorff A."/>
            <person name="Ohm R.A."/>
            <person name="Martin F."/>
            <person name="Silar P."/>
            <person name="Natvig D.O."/>
            <person name="Lalanne C."/>
            <person name="Gautier V."/>
            <person name="Ament-Velasquez S.L."/>
            <person name="Kruys A."/>
            <person name="Hutchinson M.I."/>
            <person name="Powell A.J."/>
            <person name="Barry K."/>
            <person name="Miller A.N."/>
            <person name="Grigoriev I.V."/>
            <person name="Debuchy R."/>
            <person name="Gladieux P."/>
            <person name="Hiltunen Thoren M."/>
            <person name="Johannesson H."/>
        </authorList>
    </citation>
    <scope>NUCLEOTIDE SEQUENCE</scope>
    <source>
        <strain evidence="2">PSN243</strain>
    </source>
</reference>
<feature type="region of interest" description="Disordered" evidence="1">
    <location>
        <begin position="448"/>
        <end position="481"/>
    </location>
</feature>
<keyword evidence="3" id="KW-1185">Reference proteome</keyword>